<name>E9H0E2_DAPPU</name>
<feature type="region of interest" description="Disordered" evidence="5">
    <location>
        <begin position="534"/>
        <end position="576"/>
    </location>
</feature>
<evidence type="ECO:0000256" key="2">
    <source>
        <dbReference type="ARBA" id="ARBA00022801"/>
    </source>
</evidence>
<dbReference type="InterPro" id="IPR000222">
    <property type="entry name" value="PP2C_BS"/>
</dbReference>
<evidence type="ECO:0000256" key="1">
    <source>
        <dbReference type="ARBA" id="ARBA00022723"/>
    </source>
</evidence>
<dbReference type="FunCoup" id="E9H0E2">
    <property type="interactions" value="986"/>
</dbReference>
<keyword evidence="8" id="KW-1185">Reference proteome</keyword>
<dbReference type="AlphaFoldDB" id="E9H0E2"/>
<dbReference type="GO" id="GO:0004741">
    <property type="term" value="F:[pyruvate dehydrogenase (acetyl-transferring)]-phosphatase activity"/>
    <property type="evidence" value="ECO:0000318"/>
    <property type="project" value="GO_Central"/>
</dbReference>
<keyword evidence="2 4" id="KW-0378">Hydrolase</keyword>
<dbReference type="OMA" id="PYLCEHK"/>
<evidence type="ECO:0000259" key="6">
    <source>
        <dbReference type="PROSITE" id="PS51746"/>
    </source>
</evidence>
<dbReference type="PROSITE" id="PS51746">
    <property type="entry name" value="PPM_2"/>
    <property type="match status" value="1"/>
</dbReference>
<dbReference type="PANTHER" id="PTHR13832">
    <property type="entry name" value="PROTEIN PHOSPHATASE 2C"/>
    <property type="match status" value="1"/>
</dbReference>
<evidence type="ECO:0000256" key="3">
    <source>
        <dbReference type="ARBA" id="ARBA00022912"/>
    </source>
</evidence>
<dbReference type="HOGENOM" id="CLU_029072_2_0_1"/>
<dbReference type="Gene3D" id="3.60.40.10">
    <property type="entry name" value="PPM-type phosphatase domain"/>
    <property type="match status" value="1"/>
</dbReference>
<dbReference type="InterPro" id="IPR015655">
    <property type="entry name" value="PP2C"/>
</dbReference>
<dbReference type="OrthoDB" id="10264738at2759"/>
<accession>E9H0E2</accession>
<dbReference type="KEGG" id="dpx:DAPPUDRAFT_323991"/>
<dbReference type="SMART" id="SM00332">
    <property type="entry name" value="PP2Cc"/>
    <property type="match status" value="1"/>
</dbReference>
<keyword evidence="3 4" id="KW-0904">Protein phosphatase</keyword>
<dbReference type="GO" id="GO:0005739">
    <property type="term" value="C:mitochondrion"/>
    <property type="evidence" value="ECO:0000318"/>
    <property type="project" value="GO_Central"/>
</dbReference>
<dbReference type="PANTHER" id="PTHR13832:SF354">
    <property type="entry name" value="GM14138P"/>
    <property type="match status" value="1"/>
</dbReference>
<dbReference type="STRING" id="6669.E9H0E2"/>
<organism evidence="7 8">
    <name type="scientific">Daphnia pulex</name>
    <name type="common">Water flea</name>
    <dbReference type="NCBI Taxonomy" id="6669"/>
    <lineage>
        <taxon>Eukaryota</taxon>
        <taxon>Metazoa</taxon>
        <taxon>Ecdysozoa</taxon>
        <taxon>Arthropoda</taxon>
        <taxon>Crustacea</taxon>
        <taxon>Branchiopoda</taxon>
        <taxon>Diplostraca</taxon>
        <taxon>Cladocera</taxon>
        <taxon>Anomopoda</taxon>
        <taxon>Daphniidae</taxon>
        <taxon>Daphnia</taxon>
    </lineage>
</organism>
<evidence type="ECO:0000256" key="5">
    <source>
        <dbReference type="SAM" id="MobiDB-lite"/>
    </source>
</evidence>
<dbReference type="Proteomes" id="UP000000305">
    <property type="component" value="Unassembled WGS sequence"/>
</dbReference>
<evidence type="ECO:0000256" key="4">
    <source>
        <dbReference type="RuleBase" id="RU003465"/>
    </source>
</evidence>
<dbReference type="InParanoid" id="E9H0E2"/>
<dbReference type="InterPro" id="IPR001932">
    <property type="entry name" value="PPM-type_phosphatase-like_dom"/>
</dbReference>
<feature type="domain" description="PPM-type phosphatase" evidence="6">
    <location>
        <begin position="80"/>
        <end position="452"/>
    </location>
</feature>
<proteinExistence type="inferred from homology"/>
<dbReference type="EMBL" id="GL732580">
    <property type="protein sequence ID" value="EFX74791.1"/>
    <property type="molecule type" value="Genomic_DNA"/>
</dbReference>
<dbReference type="SUPFAM" id="SSF81606">
    <property type="entry name" value="PP2C-like"/>
    <property type="match status" value="1"/>
</dbReference>
<dbReference type="eggNOG" id="KOG1323">
    <property type="taxonomic scope" value="Eukaryota"/>
</dbReference>
<gene>
    <name evidence="7" type="ORF">DAPPUDRAFT_323991</name>
</gene>
<evidence type="ECO:0000313" key="8">
    <source>
        <dbReference type="Proteomes" id="UP000000305"/>
    </source>
</evidence>
<dbReference type="CDD" id="cd00143">
    <property type="entry name" value="PP2Cc"/>
    <property type="match status" value="1"/>
</dbReference>
<evidence type="ECO:0000313" key="7">
    <source>
        <dbReference type="EMBL" id="EFX74791.1"/>
    </source>
</evidence>
<dbReference type="Pfam" id="PF00481">
    <property type="entry name" value="PP2C"/>
    <property type="match status" value="2"/>
</dbReference>
<comment type="similarity">
    <text evidence="4">Belongs to the PP2C family.</text>
</comment>
<dbReference type="InterPro" id="IPR036457">
    <property type="entry name" value="PPM-type-like_dom_sf"/>
</dbReference>
<keyword evidence="1" id="KW-0479">Metal-binding</keyword>
<sequence>MLNKFKNAFFSVVNNLDTASLDKNNDVGPNGEPKLPLKFPYTRPHFLQLNGEDEIQVAGDHAIRPIIVPRDITKMPWNSGYAEAVNAGKSLRNEDQARIHVGYLERRSRQRIPYSYFALFDGHAGTGAAISASNELHCILHDKLMEVIHHLLPTPEINESTQNGRNQVLWFPEREIGVESFIVGALEATFHEMDNLIAEDRFVYRVTGGCTVVVSLFICGKLFVSNAGDSRAVLCRGRKAFPLSNDFTPETERQRIRKLAALQPELLGGEYTALDFSRRPNRRDIGQRLLYREPHMTGWAYKTVTPEDLKFPVVYGEGKRSRVLATIGVTRGFGDHDLRAPNSSILIKPFLSSQPEVRIVDIEKEAIYDTDVLVMGTDGLWDVTSNERVAESVQRSLEQFPAEDAARYRYRFTSAAQDLVMCSRGKLNERSWRTADSKSATIDDISVFVIPLAAYKEEHLRWKQEMESQSQRQSDHQVSVDIAVNDPSTVESPVMAANQPGRMTADIHTNGIPPVDKAATLLDPEEKAGVVAVAEEDKDTTVGDAAAPPEVIVDPLQPVTDGTSDPEIEDKNESNS</sequence>
<protein>
    <recommendedName>
        <fullName evidence="6">PPM-type phosphatase domain-containing protein</fullName>
    </recommendedName>
</protein>
<reference evidence="7 8" key="1">
    <citation type="journal article" date="2011" name="Science">
        <title>The ecoresponsive genome of Daphnia pulex.</title>
        <authorList>
            <person name="Colbourne J.K."/>
            <person name="Pfrender M.E."/>
            <person name="Gilbert D."/>
            <person name="Thomas W.K."/>
            <person name="Tucker A."/>
            <person name="Oakley T.H."/>
            <person name="Tokishita S."/>
            <person name="Aerts A."/>
            <person name="Arnold G.J."/>
            <person name="Basu M.K."/>
            <person name="Bauer D.J."/>
            <person name="Caceres C.E."/>
            <person name="Carmel L."/>
            <person name="Casola C."/>
            <person name="Choi J.H."/>
            <person name="Detter J.C."/>
            <person name="Dong Q."/>
            <person name="Dusheyko S."/>
            <person name="Eads B.D."/>
            <person name="Frohlich T."/>
            <person name="Geiler-Samerotte K.A."/>
            <person name="Gerlach D."/>
            <person name="Hatcher P."/>
            <person name="Jogdeo S."/>
            <person name="Krijgsveld J."/>
            <person name="Kriventseva E.V."/>
            <person name="Kultz D."/>
            <person name="Laforsch C."/>
            <person name="Lindquist E."/>
            <person name="Lopez J."/>
            <person name="Manak J.R."/>
            <person name="Muller J."/>
            <person name="Pangilinan J."/>
            <person name="Patwardhan R.P."/>
            <person name="Pitluck S."/>
            <person name="Pritham E.J."/>
            <person name="Rechtsteiner A."/>
            <person name="Rho M."/>
            <person name="Rogozin I.B."/>
            <person name="Sakarya O."/>
            <person name="Salamov A."/>
            <person name="Schaack S."/>
            <person name="Shapiro H."/>
            <person name="Shiga Y."/>
            <person name="Skalitzky C."/>
            <person name="Smith Z."/>
            <person name="Souvorov A."/>
            <person name="Sung W."/>
            <person name="Tang Z."/>
            <person name="Tsuchiya D."/>
            <person name="Tu H."/>
            <person name="Vos H."/>
            <person name="Wang M."/>
            <person name="Wolf Y.I."/>
            <person name="Yamagata H."/>
            <person name="Yamada T."/>
            <person name="Ye Y."/>
            <person name="Shaw J.R."/>
            <person name="Andrews J."/>
            <person name="Crease T.J."/>
            <person name="Tang H."/>
            <person name="Lucas S.M."/>
            <person name="Robertson H.M."/>
            <person name="Bork P."/>
            <person name="Koonin E.V."/>
            <person name="Zdobnov E.M."/>
            <person name="Grigoriev I.V."/>
            <person name="Lynch M."/>
            <person name="Boore J.L."/>
        </authorList>
    </citation>
    <scope>NUCLEOTIDE SEQUENCE [LARGE SCALE GENOMIC DNA]</scope>
</reference>
<dbReference type="GO" id="GO:0046872">
    <property type="term" value="F:metal ion binding"/>
    <property type="evidence" value="ECO:0007669"/>
    <property type="project" value="UniProtKB-KW"/>
</dbReference>
<dbReference type="PROSITE" id="PS01032">
    <property type="entry name" value="PPM_1"/>
    <property type="match status" value="1"/>
</dbReference>